<name>A0A163D7W4_DIDRA</name>
<keyword evidence="3" id="KW-1185">Reference proteome</keyword>
<dbReference type="Proteomes" id="UP000076837">
    <property type="component" value="Unassembled WGS sequence"/>
</dbReference>
<sequence>MAESQEDHEVFRLQYEATRVLFEVDLQGCISAARRNLHDPALPTYYVIKNSILMACALDDWRDADIYRINARDIYYKSLSIAESNHDEEALEGDQEDIDAMDDEMDDIFPVGYEIDSEDNVQHDVLDGAAEDGAAKEAPTETAEAAERTSPVNATTLAPPLLQTCFAARKALIVRAVLTMHTSSASQSMASERRSDPLWKRTGFKSREPPPQRTKKDRNGYCGRLHIAQIAMTNPM</sequence>
<feature type="region of interest" description="Disordered" evidence="1">
    <location>
        <begin position="183"/>
        <end position="219"/>
    </location>
</feature>
<feature type="compositionally biased region" description="Basic and acidic residues" evidence="1">
    <location>
        <begin position="191"/>
        <end position="210"/>
    </location>
</feature>
<reference evidence="2 3" key="1">
    <citation type="journal article" date="2016" name="Sci. Rep.">
        <title>Draft genome sequencing and secretome analysis of fungal phytopathogen Ascochyta rabiei provides insight into the necrotrophic effector repertoire.</title>
        <authorList>
            <person name="Verma S."/>
            <person name="Gazara R.K."/>
            <person name="Nizam S."/>
            <person name="Parween S."/>
            <person name="Chattopadhyay D."/>
            <person name="Verma P.K."/>
        </authorList>
    </citation>
    <scope>NUCLEOTIDE SEQUENCE [LARGE SCALE GENOMIC DNA]</scope>
    <source>
        <strain evidence="2 3">ArDII</strain>
    </source>
</reference>
<comment type="caution">
    <text evidence="2">The sequence shown here is derived from an EMBL/GenBank/DDBJ whole genome shotgun (WGS) entry which is preliminary data.</text>
</comment>
<evidence type="ECO:0000313" key="3">
    <source>
        <dbReference type="Proteomes" id="UP000076837"/>
    </source>
</evidence>
<protein>
    <submittedName>
        <fullName evidence="2">Uncharacterized protein</fullName>
    </submittedName>
</protein>
<proteinExistence type="predicted"/>
<feature type="region of interest" description="Disordered" evidence="1">
    <location>
        <begin position="132"/>
        <end position="152"/>
    </location>
</feature>
<gene>
    <name evidence="2" type="ORF">ST47_g5878</name>
</gene>
<accession>A0A163D7W4</accession>
<evidence type="ECO:0000256" key="1">
    <source>
        <dbReference type="SAM" id="MobiDB-lite"/>
    </source>
</evidence>
<organism evidence="2 3">
    <name type="scientific">Didymella rabiei</name>
    <name type="common">Chickpea ascochyta blight fungus</name>
    <name type="synonym">Mycosphaerella rabiei</name>
    <dbReference type="NCBI Taxonomy" id="5454"/>
    <lineage>
        <taxon>Eukaryota</taxon>
        <taxon>Fungi</taxon>
        <taxon>Dikarya</taxon>
        <taxon>Ascomycota</taxon>
        <taxon>Pezizomycotina</taxon>
        <taxon>Dothideomycetes</taxon>
        <taxon>Pleosporomycetidae</taxon>
        <taxon>Pleosporales</taxon>
        <taxon>Pleosporineae</taxon>
        <taxon>Didymellaceae</taxon>
        <taxon>Ascochyta</taxon>
    </lineage>
</organism>
<evidence type="ECO:0000313" key="2">
    <source>
        <dbReference type="EMBL" id="KZM22975.1"/>
    </source>
</evidence>
<dbReference type="AlphaFoldDB" id="A0A163D7W4"/>
<dbReference type="EMBL" id="JYNV01000201">
    <property type="protein sequence ID" value="KZM22975.1"/>
    <property type="molecule type" value="Genomic_DNA"/>
</dbReference>